<reference evidence="2" key="1">
    <citation type="journal article" date="2019" name="Int. J. Syst. Evol. Microbiol.">
        <title>The Global Catalogue of Microorganisms (GCM) 10K type strain sequencing project: providing services to taxonomists for standard genome sequencing and annotation.</title>
        <authorList>
            <consortium name="The Broad Institute Genomics Platform"/>
            <consortium name="The Broad Institute Genome Sequencing Center for Infectious Disease"/>
            <person name="Wu L."/>
            <person name="Ma J."/>
        </authorList>
    </citation>
    <scope>NUCLEOTIDE SEQUENCE [LARGE SCALE GENOMIC DNA]</scope>
    <source>
        <strain evidence="2">CGMCC 4.7645</strain>
    </source>
</reference>
<keyword evidence="2" id="KW-1185">Reference proteome</keyword>
<name>A0ABW5FIE1_9PSEU</name>
<gene>
    <name evidence="1" type="ORF">ACFSXZ_00200</name>
</gene>
<accession>A0ABW5FIE1</accession>
<organism evidence="1 2">
    <name type="scientific">Amycolatopsis pigmentata</name>
    <dbReference type="NCBI Taxonomy" id="450801"/>
    <lineage>
        <taxon>Bacteria</taxon>
        <taxon>Bacillati</taxon>
        <taxon>Actinomycetota</taxon>
        <taxon>Actinomycetes</taxon>
        <taxon>Pseudonocardiales</taxon>
        <taxon>Pseudonocardiaceae</taxon>
        <taxon>Amycolatopsis</taxon>
    </lineage>
</organism>
<dbReference type="RefSeq" id="WP_378259912.1">
    <property type="nucleotide sequence ID" value="NZ_JBHUKR010000001.1"/>
</dbReference>
<dbReference type="Proteomes" id="UP001597417">
    <property type="component" value="Unassembled WGS sequence"/>
</dbReference>
<dbReference type="EMBL" id="JBHUKR010000001">
    <property type="protein sequence ID" value="MFD2414750.1"/>
    <property type="molecule type" value="Genomic_DNA"/>
</dbReference>
<protein>
    <submittedName>
        <fullName evidence="1">Uncharacterized protein</fullName>
    </submittedName>
</protein>
<sequence>MVNTAQQIGGSVGPNWTSIVEPAGDSETTWLAERDTAVPQAAYWDAMLQQARDGEARVQNSH</sequence>
<comment type="caution">
    <text evidence="1">The sequence shown here is derived from an EMBL/GenBank/DDBJ whole genome shotgun (WGS) entry which is preliminary data.</text>
</comment>
<proteinExistence type="predicted"/>
<evidence type="ECO:0000313" key="2">
    <source>
        <dbReference type="Proteomes" id="UP001597417"/>
    </source>
</evidence>
<evidence type="ECO:0000313" key="1">
    <source>
        <dbReference type="EMBL" id="MFD2414750.1"/>
    </source>
</evidence>